<gene>
    <name evidence="7" type="primary">RRT14</name>
    <name evidence="9" type="ORF">BN7_2037</name>
</gene>
<name>K0KJZ7_WICCF</name>
<evidence type="ECO:0000256" key="1">
    <source>
        <dbReference type="ARBA" id="ARBA00002711"/>
    </source>
</evidence>
<keyword evidence="6 7" id="KW-0539">Nucleus</keyword>
<dbReference type="FunCoup" id="K0KJZ7">
    <property type="interactions" value="277"/>
</dbReference>
<evidence type="ECO:0000313" key="10">
    <source>
        <dbReference type="Proteomes" id="UP000009328"/>
    </source>
</evidence>
<feature type="compositionally biased region" description="Acidic residues" evidence="8">
    <location>
        <begin position="177"/>
        <end position="186"/>
    </location>
</feature>
<feature type="compositionally biased region" description="Basic residues" evidence="8">
    <location>
        <begin position="142"/>
        <end position="151"/>
    </location>
</feature>
<evidence type="ECO:0000256" key="4">
    <source>
        <dbReference type="ARBA" id="ARBA00023015"/>
    </source>
</evidence>
<dbReference type="STRING" id="1206466.K0KJZ7"/>
<dbReference type="Proteomes" id="UP000009328">
    <property type="component" value="Unassembled WGS sequence"/>
</dbReference>
<protein>
    <recommendedName>
        <fullName evidence="7">Regulator of rDNA transcription 14</fullName>
    </recommendedName>
</protein>
<sequence length="186" mass="21215">MSITFNNPSKSTKTVNKLLAKVLPGQSSSNIIKSSSSSTSQQLTSHQQNHKIDPYKVQKQDKKQKRQAIKIINEKRAKLLNEAKAKILEDHLNQGTLSKEEKLELKLKIKKNVTNLQSWSLEQEDDLKEIQDQILSMKNKSKKKIINKKSKSNQNDIYDKKTIQRYPGLTPGLAPVDMDDSEEESD</sequence>
<organism evidence="9 10">
    <name type="scientific">Wickerhamomyces ciferrii (strain ATCC 14091 / BCRC 22168 / CBS 111 / JCM 3599 / NBRC 0793 / NRRL Y-1031 F-60-10)</name>
    <name type="common">Yeast</name>
    <name type="synonym">Pichia ciferrii</name>
    <dbReference type="NCBI Taxonomy" id="1206466"/>
    <lineage>
        <taxon>Eukaryota</taxon>
        <taxon>Fungi</taxon>
        <taxon>Dikarya</taxon>
        <taxon>Ascomycota</taxon>
        <taxon>Saccharomycotina</taxon>
        <taxon>Saccharomycetes</taxon>
        <taxon>Phaffomycetales</taxon>
        <taxon>Wickerhamomycetaceae</taxon>
        <taxon>Wickerhamomyces</taxon>
    </lineage>
</organism>
<evidence type="ECO:0000313" key="9">
    <source>
        <dbReference type="EMBL" id="CCH42492.1"/>
    </source>
</evidence>
<comment type="subcellular location">
    <subcellularLocation>
        <location evidence="2 7">Nucleus</location>
        <location evidence="2 7">Nucleolus</location>
    </subcellularLocation>
</comment>
<keyword evidence="5 7" id="KW-0804">Transcription</keyword>
<dbReference type="GO" id="GO:0005730">
    <property type="term" value="C:nucleolus"/>
    <property type="evidence" value="ECO:0007669"/>
    <property type="project" value="UniProtKB-SubCell"/>
</dbReference>
<evidence type="ECO:0000256" key="7">
    <source>
        <dbReference type="RuleBase" id="RU362137"/>
    </source>
</evidence>
<dbReference type="AlphaFoldDB" id="K0KJZ7"/>
<evidence type="ECO:0000256" key="6">
    <source>
        <dbReference type="ARBA" id="ARBA00023242"/>
    </source>
</evidence>
<keyword evidence="10" id="KW-1185">Reference proteome</keyword>
<feature type="region of interest" description="Disordered" evidence="8">
    <location>
        <begin position="142"/>
        <end position="186"/>
    </location>
</feature>
<reference evidence="9 10" key="1">
    <citation type="journal article" date="2012" name="Eukaryot. Cell">
        <title>Draft genome sequence of Wickerhamomyces ciferrii NRRL Y-1031 F-60-10.</title>
        <authorList>
            <person name="Schneider J."/>
            <person name="Andrea H."/>
            <person name="Blom J."/>
            <person name="Jaenicke S."/>
            <person name="Ruckert C."/>
            <person name="Schorsch C."/>
            <person name="Szczepanowski R."/>
            <person name="Farwick M."/>
            <person name="Goesmann A."/>
            <person name="Puhler A."/>
            <person name="Schaffer S."/>
            <person name="Tauch A."/>
            <person name="Kohler T."/>
            <person name="Brinkrolf K."/>
        </authorList>
    </citation>
    <scope>NUCLEOTIDE SEQUENCE [LARGE SCALE GENOMIC DNA]</scope>
    <source>
        <strain evidence="10">ATCC 14091 / BCRC 22168 / CBS 111 / JCM 3599 / NBRC 0793 / NRRL Y-1031 F-60-10</strain>
    </source>
</reference>
<evidence type="ECO:0000256" key="8">
    <source>
        <dbReference type="SAM" id="MobiDB-lite"/>
    </source>
</evidence>
<feature type="compositionally biased region" description="Low complexity" evidence="8">
    <location>
        <begin position="28"/>
        <end position="47"/>
    </location>
</feature>
<comment type="function">
    <text evidence="1 7">Involved in ribosome biogenesis, probably through modulation of rDNA transcription.</text>
</comment>
<feature type="compositionally biased region" description="Basic and acidic residues" evidence="8">
    <location>
        <begin position="50"/>
        <end position="61"/>
    </location>
</feature>
<evidence type="ECO:0000256" key="3">
    <source>
        <dbReference type="ARBA" id="ARBA00007142"/>
    </source>
</evidence>
<accession>K0KJZ7</accession>
<proteinExistence type="inferred from homology"/>
<keyword evidence="4 7" id="KW-0805">Transcription regulation</keyword>
<dbReference type="HOGENOM" id="CLU_095038_0_0_1"/>
<dbReference type="EMBL" id="CAIF01000047">
    <property type="protein sequence ID" value="CCH42492.1"/>
    <property type="molecule type" value="Genomic_DNA"/>
</dbReference>
<comment type="similarity">
    <text evidence="3 7">Belongs to the RRT14 family.</text>
</comment>
<dbReference type="InterPro" id="IPR031404">
    <property type="entry name" value="Rrt14"/>
</dbReference>
<comment type="caution">
    <text evidence="9">The sequence shown here is derived from an EMBL/GenBank/DDBJ whole genome shotgun (WGS) entry which is preliminary data.</text>
</comment>
<dbReference type="eggNOG" id="ENOG502S1G1">
    <property type="taxonomic scope" value="Eukaryota"/>
</dbReference>
<evidence type="ECO:0000256" key="2">
    <source>
        <dbReference type="ARBA" id="ARBA00004604"/>
    </source>
</evidence>
<dbReference type="Pfam" id="PF17075">
    <property type="entry name" value="RRT14"/>
    <property type="match status" value="1"/>
</dbReference>
<feature type="region of interest" description="Disordered" evidence="8">
    <location>
        <begin position="28"/>
        <end position="64"/>
    </location>
</feature>
<dbReference type="InParanoid" id="K0KJZ7"/>
<evidence type="ECO:0000256" key="5">
    <source>
        <dbReference type="ARBA" id="ARBA00023163"/>
    </source>
</evidence>